<accession>A0A9Q1HWN3</accession>
<evidence type="ECO:0000256" key="6">
    <source>
        <dbReference type="ARBA" id="ARBA00041098"/>
    </source>
</evidence>
<dbReference type="Gene3D" id="3.30.160.60">
    <property type="entry name" value="Classic Zinc Finger"/>
    <property type="match status" value="1"/>
</dbReference>
<evidence type="ECO:0000256" key="5">
    <source>
        <dbReference type="ARBA" id="ARBA00022833"/>
    </source>
</evidence>
<dbReference type="PROSITE" id="PS52027">
    <property type="entry name" value="ZF_C2HC_C3H"/>
    <property type="match status" value="2"/>
</dbReference>
<protein>
    <recommendedName>
        <fullName evidence="6">Zinc finger C2HC domain-containing protein 1A</fullName>
    </recommendedName>
</protein>
<dbReference type="OrthoDB" id="10066537at2759"/>
<dbReference type="Pfam" id="PF13913">
    <property type="entry name" value="zf-C2HC_2"/>
    <property type="match status" value="2"/>
</dbReference>
<sequence>MESLYAGESSHQNEVLEPCAICGRTFLANVLEKHTPICKKTAAKKRKVFDSSQQRSEGSDSLLFRKSKGQEPVQKQSNWRWKHQELIRTIHATKGLACAMKAGGPLPPPPPPLSNPDYIQCPCCLRKFNEAAAERHINFCKQQALRLQNHNRGRSPAKPQYKPPPIKKANSGQNAGGTPGRRTPSAGSVRRSFSPSQNDSSMTSPTPGAEAKCRSSPGSDLNLLEGIGVKMTPKAHNAQRATPSDACSKLARLANFCQDCGSRFPSARAQFCCECGLKRLSL</sequence>
<keyword evidence="5" id="KW-0862">Zinc</keyword>
<keyword evidence="2" id="KW-0479">Metal-binding</keyword>
<dbReference type="Proteomes" id="UP001152803">
    <property type="component" value="Unassembled WGS sequence"/>
</dbReference>
<evidence type="ECO:0000256" key="2">
    <source>
        <dbReference type="ARBA" id="ARBA00022723"/>
    </source>
</evidence>
<organism evidence="10 11">
    <name type="scientific">Conger conger</name>
    <name type="common">Conger eel</name>
    <name type="synonym">Muraena conger</name>
    <dbReference type="NCBI Taxonomy" id="82655"/>
    <lineage>
        <taxon>Eukaryota</taxon>
        <taxon>Metazoa</taxon>
        <taxon>Chordata</taxon>
        <taxon>Craniata</taxon>
        <taxon>Vertebrata</taxon>
        <taxon>Euteleostomi</taxon>
        <taxon>Actinopterygii</taxon>
        <taxon>Neopterygii</taxon>
        <taxon>Teleostei</taxon>
        <taxon>Anguilliformes</taxon>
        <taxon>Congridae</taxon>
        <taxon>Conger</taxon>
    </lineage>
</organism>
<dbReference type="GO" id="GO:0008270">
    <property type="term" value="F:zinc ion binding"/>
    <property type="evidence" value="ECO:0007669"/>
    <property type="project" value="UniProtKB-KW"/>
</dbReference>
<proteinExistence type="inferred from homology"/>
<feature type="compositionally biased region" description="Polar residues" evidence="8">
    <location>
        <begin position="191"/>
        <end position="206"/>
    </location>
</feature>
<keyword evidence="11" id="KW-1185">Reference proteome</keyword>
<evidence type="ECO:0000313" key="11">
    <source>
        <dbReference type="Proteomes" id="UP001152803"/>
    </source>
</evidence>
<keyword evidence="3" id="KW-0677">Repeat</keyword>
<feature type="region of interest" description="Disordered" evidence="8">
    <location>
        <begin position="148"/>
        <end position="217"/>
    </location>
</feature>
<comment type="similarity">
    <text evidence="1">Belongs to the ZC2HC1 family.</text>
</comment>
<gene>
    <name evidence="10" type="ORF">COCON_G00131120</name>
</gene>
<dbReference type="EMBL" id="JAFJMO010000009">
    <property type="protein sequence ID" value="KAJ8267940.1"/>
    <property type="molecule type" value="Genomic_DNA"/>
</dbReference>
<evidence type="ECO:0000259" key="9">
    <source>
        <dbReference type="PROSITE" id="PS52027"/>
    </source>
</evidence>
<keyword evidence="4 7" id="KW-0863">Zinc-finger</keyword>
<feature type="domain" description="C2HC/C3H-type" evidence="9">
    <location>
        <begin position="15"/>
        <end position="44"/>
    </location>
</feature>
<reference evidence="10" key="1">
    <citation type="journal article" date="2023" name="Science">
        <title>Genome structures resolve the early diversification of teleost fishes.</title>
        <authorList>
            <person name="Parey E."/>
            <person name="Louis A."/>
            <person name="Montfort J."/>
            <person name="Bouchez O."/>
            <person name="Roques C."/>
            <person name="Iampietro C."/>
            <person name="Lluch J."/>
            <person name="Castinel A."/>
            <person name="Donnadieu C."/>
            <person name="Desvignes T."/>
            <person name="Floi Bucao C."/>
            <person name="Jouanno E."/>
            <person name="Wen M."/>
            <person name="Mejri S."/>
            <person name="Dirks R."/>
            <person name="Jansen H."/>
            <person name="Henkel C."/>
            <person name="Chen W.J."/>
            <person name="Zahm M."/>
            <person name="Cabau C."/>
            <person name="Klopp C."/>
            <person name="Thompson A.W."/>
            <person name="Robinson-Rechavi M."/>
            <person name="Braasch I."/>
            <person name="Lecointre G."/>
            <person name="Bobe J."/>
            <person name="Postlethwait J.H."/>
            <person name="Berthelot C."/>
            <person name="Roest Crollius H."/>
            <person name="Guiguen Y."/>
        </authorList>
    </citation>
    <scope>NUCLEOTIDE SEQUENCE</scope>
    <source>
        <strain evidence="10">Concon-B</strain>
    </source>
</reference>
<name>A0A9Q1HWN3_CONCO</name>
<evidence type="ECO:0000256" key="3">
    <source>
        <dbReference type="ARBA" id="ARBA00022737"/>
    </source>
</evidence>
<feature type="region of interest" description="Disordered" evidence="8">
    <location>
        <begin position="59"/>
        <end position="78"/>
    </location>
</feature>
<evidence type="ECO:0000313" key="10">
    <source>
        <dbReference type="EMBL" id="KAJ8267940.1"/>
    </source>
</evidence>
<dbReference type="AlphaFoldDB" id="A0A9Q1HWN3"/>
<dbReference type="InterPro" id="IPR049899">
    <property type="entry name" value="Znf_C2HC_C3H"/>
</dbReference>
<evidence type="ECO:0000256" key="1">
    <source>
        <dbReference type="ARBA" id="ARBA00010843"/>
    </source>
</evidence>
<evidence type="ECO:0000256" key="4">
    <source>
        <dbReference type="ARBA" id="ARBA00022771"/>
    </source>
</evidence>
<comment type="caution">
    <text evidence="10">The sequence shown here is derived from an EMBL/GenBank/DDBJ whole genome shotgun (WGS) entry which is preliminary data.</text>
</comment>
<dbReference type="PANTHER" id="PTHR13555">
    <property type="entry name" value="C2H2 ZINC FINGER CGI-62-RELATED"/>
    <property type="match status" value="1"/>
</dbReference>
<feature type="domain" description="C2HC/C3H-type" evidence="9">
    <location>
        <begin position="117"/>
        <end position="146"/>
    </location>
</feature>
<dbReference type="InterPro" id="IPR026319">
    <property type="entry name" value="ZC2HC1A/B-like"/>
</dbReference>
<dbReference type="PANTHER" id="PTHR13555:SF25">
    <property type="entry name" value="ZINC FINGER C2HC DOMAIN-CONTAINING PROTEIN 1A"/>
    <property type="match status" value="1"/>
</dbReference>
<evidence type="ECO:0000256" key="8">
    <source>
        <dbReference type="SAM" id="MobiDB-lite"/>
    </source>
</evidence>
<evidence type="ECO:0000256" key="7">
    <source>
        <dbReference type="PROSITE-ProRule" id="PRU01371"/>
    </source>
</evidence>